<dbReference type="HOGENOM" id="CLU_080430_0_0_11"/>
<protein>
    <submittedName>
        <fullName evidence="3">Uncharacterized protein</fullName>
    </submittedName>
</protein>
<feature type="transmembrane region" description="Helical" evidence="2">
    <location>
        <begin position="92"/>
        <end position="109"/>
    </location>
</feature>
<organism evidence="3 4">
    <name type="scientific">Microbacterium testaceum (strain StLB037)</name>
    <dbReference type="NCBI Taxonomy" id="979556"/>
    <lineage>
        <taxon>Bacteria</taxon>
        <taxon>Bacillati</taxon>
        <taxon>Actinomycetota</taxon>
        <taxon>Actinomycetes</taxon>
        <taxon>Micrococcales</taxon>
        <taxon>Microbacteriaceae</taxon>
        <taxon>Microbacterium</taxon>
    </lineage>
</organism>
<dbReference type="EMBL" id="AP012052">
    <property type="protein sequence ID" value="BAJ73230.1"/>
    <property type="molecule type" value="Genomic_DNA"/>
</dbReference>
<feature type="transmembrane region" description="Helical" evidence="2">
    <location>
        <begin position="52"/>
        <end position="71"/>
    </location>
</feature>
<dbReference type="KEGG" id="mts:MTES_0266"/>
<proteinExistence type="predicted"/>
<feature type="region of interest" description="Disordered" evidence="1">
    <location>
        <begin position="126"/>
        <end position="199"/>
    </location>
</feature>
<reference evidence="3 4" key="1">
    <citation type="journal article" date="2011" name="J. Bacteriol.">
        <title>Genome sequence of Microbacterium testaceum StLB037, an N-acylhomoserine lactone-degrading bacterium isolated from potato leaves.</title>
        <authorList>
            <person name="Morohoshi T."/>
            <person name="Wang W.-Z."/>
            <person name="Someya N."/>
            <person name="Ikeda T."/>
        </authorList>
    </citation>
    <scope>NUCLEOTIDE SEQUENCE [LARGE SCALE GENOMIC DNA]</scope>
    <source>
        <strain evidence="3 4">StLB037</strain>
    </source>
</reference>
<keyword evidence="2" id="KW-1133">Transmembrane helix</keyword>
<feature type="compositionally biased region" description="Low complexity" evidence="1">
    <location>
        <begin position="158"/>
        <end position="197"/>
    </location>
</feature>
<gene>
    <name evidence="3" type="ordered locus">MTES_0266</name>
</gene>
<feature type="transmembrane region" description="Helical" evidence="2">
    <location>
        <begin position="215"/>
        <end position="235"/>
    </location>
</feature>
<reference key="2">
    <citation type="submission" date="2011-02" db="EMBL/GenBank/DDBJ databases">
        <title>Genome sequence of Microbacterium testaceum StLB037.</title>
        <authorList>
            <person name="Morohoshi T."/>
            <person name="Wang W.Z."/>
            <person name="Someya N."/>
            <person name="Ikeda T."/>
        </authorList>
    </citation>
    <scope>NUCLEOTIDE SEQUENCE</scope>
    <source>
        <strain>StLB037</strain>
    </source>
</reference>
<sequence length="282" mass="28910">MVHTRRWLAYTVSAVALIVVSAGLDAVIAGLLAVAVAAIWTWVMPERGPTRAGLWPVALLGLTAAACVVIARGRPRPGPLGELWAAYRPTDAVSVDVILLVIGCLVFLLESGNAVVRIALRSEMGESETGESAPSAEADVDTAESAGPVAPDAERRAVAAPTDPAVRAAAPADPAARAAAHADPAAPSDPAPDESAPTPAPVLKGGRLIGPLERILVFVLTLAGAYTLIAAVFAAKGIVRFPEISADGKSGNRAEYFLIGSLVSWVTALAAAFLVWWGVHAG</sequence>
<dbReference type="eggNOG" id="ENOG50334AN">
    <property type="taxonomic scope" value="Bacteria"/>
</dbReference>
<feature type="transmembrane region" description="Helical" evidence="2">
    <location>
        <begin position="7"/>
        <end position="40"/>
    </location>
</feature>
<evidence type="ECO:0000256" key="2">
    <source>
        <dbReference type="SAM" id="Phobius"/>
    </source>
</evidence>
<evidence type="ECO:0000313" key="4">
    <source>
        <dbReference type="Proteomes" id="UP000008975"/>
    </source>
</evidence>
<accession>E8N9I3</accession>
<dbReference type="Proteomes" id="UP000008975">
    <property type="component" value="Chromosome"/>
</dbReference>
<dbReference type="STRING" id="979556.MTES_0266"/>
<name>E8N9I3_MICTS</name>
<evidence type="ECO:0000313" key="3">
    <source>
        <dbReference type="EMBL" id="BAJ73230.1"/>
    </source>
</evidence>
<feature type="transmembrane region" description="Helical" evidence="2">
    <location>
        <begin position="256"/>
        <end position="279"/>
    </location>
</feature>
<dbReference type="AlphaFoldDB" id="E8N9I3"/>
<evidence type="ECO:0000256" key="1">
    <source>
        <dbReference type="SAM" id="MobiDB-lite"/>
    </source>
</evidence>
<keyword evidence="2" id="KW-0472">Membrane</keyword>
<keyword evidence="2" id="KW-0812">Transmembrane</keyword>